<protein>
    <submittedName>
        <fullName evidence="1">SPOR domain-containing protein</fullName>
    </submittedName>
</protein>
<keyword evidence="2" id="KW-1185">Reference proteome</keyword>
<dbReference type="Proteomes" id="UP000275069">
    <property type="component" value="Chromosome"/>
</dbReference>
<gene>
    <name evidence="1" type="ORF">D7I44_16920</name>
</gene>
<name>A0A387BVA4_9MICO</name>
<dbReference type="KEGG" id="gry:D7I44_16920"/>
<dbReference type="OrthoDB" id="3268477at2"/>
<proteinExistence type="predicted"/>
<reference evidence="1 2" key="1">
    <citation type="submission" date="2018-09" db="EMBL/GenBank/DDBJ databases">
        <title>Genome sequencing of strain 2DFW10M-5.</title>
        <authorList>
            <person name="Heo J."/>
            <person name="Kim S.-J."/>
            <person name="Kwon S.-W."/>
        </authorList>
    </citation>
    <scope>NUCLEOTIDE SEQUENCE [LARGE SCALE GENOMIC DNA]</scope>
    <source>
        <strain evidence="1 2">2DFW10M-5</strain>
    </source>
</reference>
<sequence>MSDAAVPNLESKWWYNAKTGAVEHGLLSPSADRIGPFDTKEGAEHAWDKLRENSAKWAEEDD</sequence>
<evidence type="ECO:0000313" key="1">
    <source>
        <dbReference type="EMBL" id="AYG05036.1"/>
    </source>
</evidence>
<organism evidence="1 2">
    <name type="scientific">Gryllotalpicola protaetiae</name>
    <dbReference type="NCBI Taxonomy" id="2419771"/>
    <lineage>
        <taxon>Bacteria</taxon>
        <taxon>Bacillati</taxon>
        <taxon>Actinomycetota</taxon>
        <taxon>Actinomycetes</taxon>
        <taxon>Micrococcales</taxon>
        <taxon>Microbacteriaceae</taxon>
        <taxon>Gryllotalpicola</taxon>
    </lineage>
</organism>
<dbReference type="RefSeq" id="WP_120790564.1">
    <property type="nucleotide sequence ID" value="NZ_CP032624.1"/>
</dbReference>
<dbReference type="EMBL" id="CP032624">
    <property type="protein sequence ID" value="AYG05036.1"/>
    <property type="molecule type" value="Genomic_DNA"/>
</dbReference>
<accession>A0A387BVA4</accession>
<dbReference type="AlphaFoldDB" id="A0A387BVA4"/>
<evidence type="ECO:0000313" key="2">
    <source>
        <dbReference type="Proteomes" id="UP000275069"/>
    </source>
</evidence>